<keyword evidence="2" id="KW-1185">Reference proteome</keyword>
<dbReference type="Gene3D" id="2.130.10.10">
    <property type="entry name" value="YVTN repeat-like/Quinoprotein amine dehydrogenase"/>
    <property type="match status" value="1"/>
</dbReference>
<sequence length="377" mass="42490">EGSEIVETRHSLYEVRRPELIMVYREYTAGKGRITALGMSAREGKEERMLVGTSTGRVFLHDPLGEVNDALHENLVYKDAESRSITSIGGFKEKSTNMDYFIFVQVRSYGVVILKDIAHQPEEIDGVKTFFVEIRQILSDHHGFCPCRSLDRSVCIPSSDEFLLVLKDGHCESVRLKNKGAPMCMDLLGENPVVGSEDGVVAIYKRTCSKVNDPLELSRMKKVFDTPVFSLVVYQLDVIVGSVDEPIKVLNGETLEVKQKIPFPATGGACGALAYSMINDAVSVRKDIHKIFVAGFWDGSIRIYRQLKDGRFVEKNVIESEREGGGSRSTSSSLVWMMRDELYSACEDGNLYSYEIFKTRRLTGHEREEYRRKEGVE</sequence>
<proteinExistence type="predicted"/>
<dbReference type="InterPro" id="IPR036322">
    <property type="entry name" value="WD40_repeat_dom_sf"/>
</dbReference>
<dbReference type="InterPro" id="IPR015943">
    <property type="entry name" value="WD40/YVTN_repeat-like_dom_sf"/>
</dbReference>
<comment type="caution">
    <text evidence="1">The sequence shown here is derived from an EMBL/GenBank/DDBJ whole genome shotgun (WGS) entry which is preliminary data.</text>
</comment>
<accession>A0AAN5DB01</accession>
<evidence type="ECO:0000313" key="1">
    <source>
        <dbReference type="EMBL" id="GMR59315.1"/>
    </source>
</evidence>
<name>A0AAN5DB01_9BILA</name>
<dbReference type="SUPFAM" id="SSF50978">
    <property type="entry name" value="WD40 repeat-like"/>
    <property type="match status" value="1"/>
</dbReference>
<organism evidence="1 2">
    <name type="scientific">Pristionchus mayeri</name>
    <dbReference type="NCBI Taxonomy" id="1317129"/>
    <lineage>
        <taxon>Eukaryota</taxon>
        <taxon>Metazoa</taxon>
        <taxon>Ecdysozoa</taxon>
        <taxon>Nematoda</taxon>
        <taxon>Chromadorea</taxon>
        <taxon>Rhabditida</taxon>
        <taxon>Rhabditina</taxon>
        <taxon>Diplogasteromorpha</taxon>
        <taxon>Diplogasteroidea</taxon>
        <taxon>Neodiplogasteridae</taxon>
        <taxon>Pristionchus</taxon>
    </lineage>
</organism>
<reference evidence="2" key="1">
    <citation type="submission" date="2022-10" db="EMBL/GenBank/DDBJ databases">
        <title>Genome assembly of Pristionchus species.</title>
        <authorList>
            <person name="Yoshida K."/>
            <person name="Sommer R.J."/>
        </authorList>
    </citation>
    <scope>NUCLEOTIDE SEQUENCE [LARGE SCALE GENOMIC DNA]</scope>
    <source>
        <strain evidence="2">RS5460</strain>
    </source>
</reference>
<dbReference type="EMBL" id="BTRK01000006">
    <property type="protein sequence ID" value="GMR59315.1"/>
    <property type="molecule type" value="Genomic_DNA"/>
</dbReference>
<dbReference type="AlphaFoldDB" id="A0AAN5DB01"/>
<dbReference type="Proteomes" id="UP001328107">
    <property type="component" value="Unassembled WGS sequence"/>
</dbReference>
<gene>
    <name evidence="1" type="ORF">PMAYCL1PPCAC_29510</name>
</gene>
<evidence type="ECO:0000313" key="2">
    <source>
        <dbReference type="Proteomes" id="UP001328107"/>
    </source>
</evidence>
<protein>
    <submittedName>
        <fullName evidence="1">Uncharacterized protein</fullName>
    </submittedName>
</protein>
<feature type="non-terminal residue" evidence="1">
    <location>
        <position position="1"/>
    </location>
</feature>